<keyword evidence="3" id="KW-1185">Reference proteome</keyword>
<evidence type="ECO:0000313" key="3">
    <source>
        <dbReference type="Proteomes" id="UP000197446"/>
    </source>
</evidence>
<protein>
    <submittedName>
        <fullName evidence="2">Uncharacterized protein</fullName>
    </submittedName>
</protein>
<gene>
    <name evidence="2" type="ORF">CDO81_16130</name>
</gene>
<comment type="caution">
    <text evidence="2">The sequence shown here is derived from an EMBL/GenBank/DDBJ whole genome shotgun (WGS) entry which is preliminary data.</text>
</comment>
<evidence type="ECO:0000256" key="1">
    <source>
        <dbReference type="SAM" id="SignalP"/>
    </source>
</evidence>
<feature type="signal peptide" evidence="1">
    <location>
        <begin position="1"/>
        <end position="25"/>
    </location>
</feature>
<dbReference type="AlphaFoldDB" id="A0A254NCG4"/>
<name>A0A254NCG4_9BURK</name>
<reference evidence="2 3" key="1">
    <citation type="journal article" date="2007" name="Int. J. Syst. Evol. Microbiol.">
        <title>Description of Pelomonas aquatica sp. nov. and Pelomonas puraquae sp. nov., isolated from industrial and haemodialysis water.</title>
        <authorList>
            <person name="Gomila M."/>
            <person name="Bowien B."/>
            <person name="Falsen E."/>
            <person name="Moore E.R."/>
            <person name="Lalucat J."/>
        </authorList>
    </citation>
    <scope>NUCLEOTIDE SEQUENCE [LARGE SCALE GENOMIC DNA]</scope>
    <source>
        <strain evidence="2 3">CCUG 52769</strain>
    </source>
</reference>
<dbReference type="RefSeq" id="WP_088484252.1">
    <property type="nucleotide sequence ID" value="NZ_NISI01000006.1"/>
</dbReference>
<keyword evidence="1" id="KW-0732">Signal</keyword>
<feature type="chain" id="PRO_5012422728" evidence="1">
    <location>
        <begin position="26"/>
        <end position="270"/>
    </location>
</feature>
<proteinExistence type="predicted"/>
<sequence>MKSRVKRFWAGVVLLAGLAAGGAWVSATAPGSAPAVTAGPPMPSASSVTHGVAAPALADQAGMATGPVSTAGPAAAASAAALASATPSQALRALTRCYAADSCRLTRGEGLDEHFAVVGLVLQQLERLAAQGSPAEQAAWARELLAFPDGHVQAAALALAARLPPSADTVAAAVSALAKTYDAVLLGKAYPVLQQWQQLGLNSGYDDMLLGLVHTGGWQAAQSVADNVRPFLNAGNVGRFAQVARELPPGARQQSLLRALRDYQLLQQGG</sequence>
<accession>A0A254NCG4</accession>
<dbReference type="Proteomes" id="UP000197446">
    <property type="component" value="Unassembled WGS sequence"/>
</dbReference>
<organism evidence="2 3">
    <name type="scientific">Roseateles puraquae</name>
    <dbReference type="NCBI Taxonomy" id="431059"/>
    <lineage>
        <taxon>Bacteria</taxon>
        <taxon>Pseudomonadati</taxon>
        <taxon>Pseudomonadota</taxon>
        <taxon>Betaproteobacteria</taxon>
        <taxon>Burkholderiales</taxon>
        <taxon>Sphaerotilaceae</taxon>
        <taxon>Roseateles</taxon>
    </lineage>
</organism>
<evidence type="ECO:0000313" key="2">
    <source>
        <dbReference type="EMBL" id="OWR03098.1"/>
    </source>
</evidence>
<dbReference type="OrthoDB" id="8904408at2"/>
<dbReference type="EMBL" id="NISI01000006">
    <property type="protein sequence ID" value="OWR03098.1"/>
    <property type="molecule type" value="Genomic_DNA"/>
</dbReference>